<dbReference type="PANTHER" id="PTHR21310">
    <property type="entry name" value="AMINOGLYCOSIDE PHOSPHOTRANSFERASE-RELATED-RELATED"/>
    <property type="match status" value="1"/>
</dbReference>
<feature type="domain" description="Aminoglycoside phosphotransferase" evidence="1">
    <location>
        <begin position="31"/>
        <end position="271"/>
    </location>
</feature>
<dbReference type="InterPro" id="IPR041726">
    <property type="entry name" value="ACAD10_11_N"/>
</dbReference>
<dbReference type="Gene3D" id="3.30.200.20">
    <property type="entry name" value="Phosphorylase Kinase, domain 1"/>
    <property type="match status" value="1"/>
</dbReference>
<dbReference type="AlphaFoldDB" id="A0A4R2R258"/>
<gene>
    <name evidence="3" type="ORF">EV191_104128</name>
</gene>
<feature type="domain" description="DUF6285" evidence="2">
    <location>
        <begin position="371"/>
        <end position="453"/>
    </location>
</feature>
<dbReference type="PANTHER" id="PTHR21310:SF57">
    <property type="entry name" value="BLR2944 PROTEIN"/>
    <property type="match status" value="1"/>
</dbReference>
<proteinExistence type="predicted"/>
<keyword evidence="3" id="KW-0808">Transferase</keyword>
<evidence type="ECO:0000313" key="4">
    <source>
        <dbReference type="Proteomes" id="UP000294911"/>
    </source>
</evidence>
<evidence type="ECO:0000313" key="3">
    <source>
        <dbReference type="EMBL" id="TCP53561.1"/>
    </source>
</evidence>
<dbReference type="InterPro" id="IPR011009">
    <property type="entry name" value="Kinase-like_dom_sf"/>
</dbReference>
<dbReference type="GO" id="GO:0016301">
    <property type="term" value="F:kinase activity"/>
    <property type="evidence" value="ECO:0007669"/>
    <property type="project" value="UniProtKB-KW"/>
</dbReference>
<protein>
    <submittedName>
        <fullName evidence="3">Aminoglycoside phosphotransferase (APT) family kinase protein</fullName>
    </submittedName>
</protein>
<dbReference type="InterPro" id="IPR046252">
    <property type="entry name" value="DUF6285"/>
</dbReference>
<dbReference type="EMBL" id="SLXQ01000004">
    <property type="protein sequence ID" value="TCP53561.1"/>
    <property type="molecule type" value="Genomic_DNA"/>
</dbReference>
<dbReference type="Pfam" id="PF19802">
    <property type="entry name" value="DUF6285"/>
    <property type="match status" value="1"/>
</dbReference>
<name>A0A4R2R258_9PSEU</name>
<dbReference type="RefSeq" id="WP_132877281.1">
    <property type="nucleotide sequence ID" value="NZ_SLXQ01000004.1"/>
</dbReference>
<organism evidence="3 4">
    <name type="scientific">Tamaricihabitans halophyticus</name>
    <dbReference type="NCBI Taxonomy" id="1262583"/>
    <lineage>
        <taxon>Bacteria</taxon>
        <taxon>Bacillati</taxon>
        <taxon>Actinomycetota</taxon>
        <taxon>Actinomycetes</taxon>
        <taxon>Pseudonocardiales</taxon>
        <taxon>Pseudonocardiaceae</taxon>
        <taxon>Tamaricihabitans</taxon>
    </lineage>
</organism>
<dbReference type="CDD" id="cd05154">
    <property type="entry name" value="ACAD10_11_N-like"/>
    <property type="match status" value="1"/>
</dbReference>
<comment type="caution">
    <text evidence="3">The sequence shown here is derived from an EMBL/GenBank/DDBJ whole genome shotgun (WGS) entry which is preliminary data.</text>
</comment>
<evidence type="ECO:0000259" key="1">
    <source>
        <dbReference type="Pfam" id="PF01636"/>
    </source>
</evidence>
<accession>A0A4R2R258</accession>
<dbReference type="Pfam" id="PF01636">
    <property type="entry name" value="APH"/>
    <property type="match status" value="1"/>
</dbReference>
<dbReference type="Gene3D" id="3.90.1200.10">
    <property type="match status" value="1"/>
</dbReference>
<keyword evidence="3" id="KW-0418">Kinase</keyword>
<evidence type="ECO:0000259" key="2">
    <source>
        <dbReference type="Pfam" id="PF19802"/>
    </source>
</evidence>
<dbReference type="OrthoDB" id="3806873at2"/>
<dbReference type="Proteomes" id="UP000294911">
    <property type="component" value="Unassembled WGS sequence"/>
</dbReference>
<keyword evidence="4" id="KW-1185">Reference proteome</keyword>
<dbReference type="InterPro" id="IPR002575">
    <property type="entry name" value="Aminoglycoside_PTrfase"/>
</dbReference>
<sequence>MSERERTEKLRAGLAGRLGEIWSRTVEIRELHQLSGGASRETWDFLAETDGGGLRRLVLRRDPPGPGRPSAMGLEALVLRAAADAAVPVPGLVDKDASGAILGTPYVLTEFVAGETIPRKLLREPDYTRARAGLARELGRTLARIHQIPMASVPGLSDADPLETLRAEYDALGEPLPSVEIGLHWLRANRPSTREPVPETVVHGDFRNGNLIVGPDGLRAVLDWELVHRGDPMQDLGWLCVKAWRFASAQPVGGFGTREQLFDGYAEVAGYRPDPAAVHWWEVFGTTKWAVGCRGQAERHLSGQTRSVELAAIGRRVCEQEHDLLLALGVPVADRPTPEESIAADLHGRPTVGELVAAVRDFLRTDVQQGTEGRLSFHARVAANVLDTVCRELAYGADQERRHRGRLDTLGVGTHAELAAGLRSQLLDPTDPAVVAAVRAAVTDRLLVANPRYLDHPT</sequence>
<dbReference type="SUPFAM" id="SSF56112">
    <property type="entry name" value="Protein kinase-like (PK-like)"/>
    <property type="match status" value="1"/>
</dbReference>
<dbReference type="InterPro" id="IPR051678">
    <property type="entry name" value="AGP_Transferase"/>
</dbReference>
<reference evidence="3 4" key="1">
    <citation type="submission" date="2019-03" db="EMBL/GenBank/DDBJ databases">
        <title>Genomic Encyclopedia of Type Strains, Phase IV (KMG-IV): sequencing the most valuable type-strain genomes for metagenomic binning, comparative biology and taxonomic classification.</title>
        <authorList>
            <person name="Goeker M."/>
        </authorList>
    </citation>
    <scope>NUCLEOTIDE SEQUENCE [LARGE SCALE GENOMIC DNA]</scope>
    <source>
        <strain evidence="3 4">DSM 45765</strain>
    </source>
</reference>